<dbReference type="PANTHER" id="PTHR44259">
    <property type="entry name" value="OS07G0183000 PROTEIN-RELATED"/>
    <property type="match status" value="1"/>
</dbReference>
<sequence length="175" mass="19843">MFPDVRKYCEENELEPHTYFDTAFCVRRGFLEKVVLSSSPSKANCMVAAICGRKCNYLAYCKLGDESWTCITKGMTMGYDDAIFYHEQKLLYAVTFTSHVHVFDLFASAKLIDTTEPPLSQIKRNLLNRCLVKTSMGLFQVQRHAGREEELSLHETNITVGALKLAENTARDANV</sequence>
<gene>
    <name evidence="2" type="ORF">T459_05174</name>
</gene>
<evidence type="ECO:0000313" key="3">
    <source>
        <dbReference type="Proteomes" id="UP000222542"/>
    </source>
</evidence>
<comment type="caution">
    <text evidence="2">The sequence shown here is derived from an EMBL/GenBank/DDBJ whole genome shotgun (WGS) entry which is preliminary data.</text>
</comment>
<dbReference type="InterPro" id="IPR005174">
    <property type="entry name" value="KIB1-4_b-propeller"/>
</dbReference>
<dbReference type="Pfam" id="PF03478">
    <property type="entry name" value="Beta-prop_KIB1-4"/>
    <property type="match status" value="1"/>
</dbReference>
<dbReference type="InterPro" id="IPR050942">
    <property type="entry name" value="F-box_BR-signaling"/>
</dbReference>
<evidence type="ECO:0000313" key="2">
    <source>
        <dbReference type="EMBL" id="PHT90061.1"/>
    </source>
</evidence>
<dbReference type="Proteomes" id="UP000222542">
    <property type="component" value="Unassembled WGS sequence"/>
</dbReference>
<dbReference type="AlphaFoldDB" id="A0A2G3A785"/>
<dbReference type="PANTHER" id="PTHR44259:SF95">
    <property type="entry name" value="F-BOX DOMAIN-CONTAINING PROTEIN"/>
    <property type="match status" value="1"/>
</dbReference>
<dbReference type="Gramene" id="PHT90061">
    <property type="protein sequence ID" value="PHT90061"/>
    <property type="gene ID" value="T459_05174"/>
</dbReference>
<name>A0A2G3A785_CAPAN</name>
<reference evidence="2 3" key="2">
    <citation type="journal article" date="2017" name="Genome Biol.">
        <title>New reference genome sequences of hot pepper reveal the massive evolution of plant disease-resistance genes by retroduplication.</title>
        <authorList>
            <person name="Kim S."/>
            <person name="Park J."/>
            <person name="Yeom S.I."/>
            <person name="Kim Y.M."/>
            <person name="Seo E."/>
            <person name="Kim K.T."/>
            <person name="Kim M.S."/>
            <person name="Lee J.M."/>
            <person name="Cheong K."/>
            <person name="Shin H.S."/>
            <person name="Kim S.B."/>
            <person name="Han K."/>
            <person name="Lee J."/>
            <person name="Park M."/>
            <person name="Lee H.A."/>
            <person name="Lee H.Y."/>
            <person name="Lee Y."/>
            <person name="Oh S."/>
            <person name="Lee J.H."/>
            <person name="Choi E."/>
            <person name="Choi E."/>
            <person name="Lee S.E."/>
            <person name="Jeon J."/>
            <person name="Kim H."/>
            <person name="Choi G."/>
            <person name="Song H."/>
            <person name="Lee J."/>
            <person name="Lee S.C."/>
            <person name="Kwon J.K."/>
            <person name="Lee H.Y."/>
            <person name="Koo N."/>
            <person name="Hong Y."/>
            <person name="Kim R.W."/>
            <person name="Kang W.H."/>
            <person name="Huh J.H."/>
            <person name="Kang B.C."/>
            <person name="Yang T.J."/>
            <person name="Lee Y.H."/>
            <person name="Bennetzen J.L."/>
            <person name="Choi D."/>
        </authorList>
    </citation>
    <scope>NUCLEOTIDE SEQUENCE [LARGE SCALE GENOMIC DNA]</scope>
    <source>
        <strain evidence="3">cv. CM334</strain>
    </source>
</reference>
<proteinExistence type="predicted"/>
<protein>
    <recommendedName>
        <fullName evidence="1">KIB1-4 beta-propeller domain-containing protein</fullName>
    </recommendedName>
</protein>
<feature type="domain" description="KIB1-4 beta-propeller" evidence="1">
    <location>
        <begin position="21"/>
        <end position="150"/>
    </location>
</feature>
<reference evidence="2 3" key="1">
    <citation type="journal article" date="2014" name="Nat. Genet.">
        <title>Genome sequence of the hot pepper provides insights into the evolution of pungency in Capsicum species.</title>
        <authorList>
            <person name="Kim S."/>
            <person name="Park M."/>
            <person name="Yeom S.I."/>
            <person name="Kim Y.M."/>
            <person name="Lee J.M."/>
            <person name="Lee H.A."/>
            <person name="Seo E."/>
            <person name="Choi J."/>
            <person name="Cheong K."/>
            <person name="Kim K.T."/>
            <person name="Jung K."/>
            <person name="Lee G.W."/>
            <person name="Oh S.K."/>
            <person name="Bae C."/>
            <person name="Kim S.B."/>
            <person name="Lee H.Y."/>
            <person name="Kim S.Y."/>
            <person name="Kim M.S."/>
            <person name="Kang B.C."/>
            <person name="Jo Y.D."/>
            <person name="Yang H.B."/>
            <person name="Jeong H.J."/>
            <person name="Kang W.H."/>
            <person name="Kwon J.K."/>
            <person name="Shin C."/>
            <person name="Lim J.Y."/>
            <person name="Park J.H."/>
            <person name="Huh J.H."/>
            <person name="Kim J.S."/>
            <person name="Kim B.D."/>
            <person name="Cohen O."/>
            <person name="Paran I."/>
            <person name="Suh M.C."/>
            <person name="Lee S.B."/>
            <person name="Kim Y.K."/>
            <person name="Shin Y."/>
            <person name="Noh S.J."/>
            <person name="Park J."/>
            <person name="Seo Y.S."/>
            <person name="Kwon S.Y."/>
            <person name="Kim H.A."/>
            <person name="Park J.M."/>
            <person name="Kim H.J."/>
            <person name="Choi S.B."/>
            <person name="Bosland P.W."/>
            <person name="Reeves G."/>
            <person name="Jo S.H."/>
            <person name="Lee B.W."/>
            <person name="Cho H.T."/>
            <person name="Choi H.S."/>
            <person name="Lee M.S."/>
            <person name="Yu Y."/>
            <person name="Do Choi Y."/>
            <person name="Park B.S."/>
            <person name="van Deynze A."/>
            <person name="Ashrafi H."/>
            <person name="Hill T."/>
            <person name="Kim W.T."/>
            <person name="Pai H.S."/>
            <person name="Ahn H.K."/>
            <person name="Yeam I."/>
            <person name="Giovannoni J.J."/>
            <person name="Rose J.K."/>
            <person name="Sorensen I."/>
            <person name="Lee S.J."/>
            <person name="Kim R.W."/>
            <person name="Choi I.Y."/>
            <person name="Choi B.S."/>
            <person name="Lim J.S."/>
            <person name="Lee Y.H."/>
            <person name="Choi D."/>
        </authorList>
    </citation>
    <scope>NUCLEOTIDE SEQUENCE [LARGE SCALE GENOMIC DNA]</scope>
    <source>
        <strain evidence="3">cv. CM334</strain>
    </source>
</reference>
<dbReference type="EMBL" id="AYRZ02000002">
    <property type="protein sequence ID" value="PHT90061.1"/>
    <property type="molecule type" value="Genomic_DNA"/>
</dbReference>
<accession>A0A2G3A785</accession>
<organism evidence="2 3">
    <name type="scientific">Capsicum annuum</name>
    <name type="common">Capsicum pepper</name>
    <dbReference type="NCBI Taxonomy" id="4072"/>
    <lineage>
        <taxon>Eukaryota</taxon>
        <taxon>Viridiplantae</taxon>
        <taxon>Streptophyta</taxon>
        <taxon>Embryophyta</taxon>
        <taxon>Tracheophyta</taxon>
        <taxon>Spermatophyta</taxon>
        <taxon>Magnoliopsida</taxon>
        <taxon>eudicotyledons</taxon>
        <taxon>Gunneridae</taxon>
        <taxon>Pentapetalae</taxon>
        <taxon>asterids</taxon>
        <taxon>lamiids</taxon>
        <taxon>Solanales</taxon>
        <taxon>Solanaceae</taxon>
        <taxon>Solanoideae</taxon>
        <taxon>Capsiceae</taxon>
        <taxon>Capsicum</taxon>
    </lineage>
</organism>
<evidence type="ECO:0000259" key="1">
    <source>
        <dbReference type="Pfam" id="PF03478"/>
    </source>
</evidence>
<keyword evidence="3" id="KW-1185">Reference proteome</keyword>